<evidence type="ECO:0000256" key="2">
    <source>
        <dbReference type="ARBA" id="ARBA00012759"/>
    </source>
</evidence>
<dbReference type="PROSITE" id="PS00018">
    <property type="entry name" value="EF_HAND_1"/>
    <property type="match status" value="2"/>
</dbReference>
<dbReference type="InterPro" id="IPR018247">
    <property type="entry name" value="EF_Hand_1_Ca_BS"/>
</dbReference>
<feature type="compositionally biased region" description="Basic and acidic residues" evidence="8">
    <location>
        <begin position="2054"/>
        <end position="2064"/>
    </location>
</feature>
<evidence type="ECO:0000256" key="3">
    <source>
        <dbReference type="ARBA" id="ARBA00022670"/>
    </source>
</evidence>
<evidence type="ECO:0000256" key="5">
    <source>
        <dbReference type="ARBA" id="ARBA00022801"/>
    </source>
</evidence>
<dbReference type="InterPro" id="IPR051346">
    <property type="entry name" value="OTU_Deubiquitinase"/>
</dbReference>
<feature type="domain" description="EF-hand" evidence="9">
    <location>
        <begin position="1930"/>
        <end position="1965"/>
    </location>
</feature>
<dbReference type="InterPro" id="IPR002048">
    <property type="entry name" value="EF_hand_dom"/>
</dbReference>
<dbReference type="PROSITE" id="PS50222">
    <property type="entry name" value="EF_HAND_2"/>
    <property type="match status" value="1"/>
</dbReference>
<gene>
    <name evidence="10" type="ORF">Ctob_011219</name>
</gene>
<feature type="non-terminal residue" evidence="10">
    <location>
        <position position="1"/>
    </location>
</feature>
<dbReference type="GO" id="GO:0070530">
    <property type="term" value="F:K63-linked polyubiquitin modification-dependent protein binding"/>
    <property type="evidence" value="ECO:0007669"/>
    <property type="project" value="TreeGrafter"/>
</dbReference>
<evidence type="ECO:0000256" key="8">
    <source>
        <dbReference type="SAM" id="MobiDB-lite"/>
    </source>
</evidence>
<dbReference type="Pfam" id="PF12359">
    <property type="entry name" value="DUF3645"/>
    <property type="match status" value="1"/>
</dbReference>
<dbReference type="GO" id="GO:0005634">
    <property type="term" value="C:nucleus"/>
    <property type="evidence" value="ECO:0007669"/>
    <property type="project" value="TreeGrafter"/>
</dbReference>
<evidence type="ECO:0000256" key="4">
    <source>
        <dbReference type="ARBA" id="ARBA00022786"/>
    </source>
</evidence>
<dbReference type="Gene3D" id="1.10.238.10">
    <property type="entry name" value="EF-hand"/>
    <property type="match status" value="1"/>
</dbReference>
<dbReference type="GO" id="GO:0005509">
    <property type="term" value="F:calcium ion binding"/>
    <property type="evidence" value="ECO:0007669"/>
    <property type="project" value="InterPro"/>
</dbReference>
<dbReference type="GO" id="GO:0004843">
    <property type="term" value="F:cysteine-type deubiquitinase activity"/>
    <property type="evidence" value="ECO:0007669"/>
    <property type="project" value="UniProtKB-EC"/>
</dbReference>
<keyword evidence="5" id="KW-0378">Hydrolase</keyword>
<comment type="caution">
    <text evidence="10">The sequence shown here is derived from an EMBL/GenBank/DDBJ whole genome shotgun (WGS) entry which is preliminary data.</text>
</comment>
<evidence type="ECO:0000313" key="11">
    <source>
        <dbReference type="Proteomes" id="UP000037460"/>
    </source>
</evidence>
<organism evidence="10 11">
    <name type="scientific">Chrysochromulina tobinii</name>
    <dbReference type="NCBI Taxonomy" id="1460289"/>
    <lineage>
        <taxon>Eukaryota</taxon>
        <taxon>Haptista</taxon>
        <taxon>Haptophyta</taxon>
        <taxon>Prymnesiophyceae</taxon>
        <taxon>Prymnesiales</taxon>
        <taxon>Chrysochromulinaceae</taxon>
        <taxon>Chrysochromulina</taxon>
    </lineage>
</organism>
<feature type="compositionally biased region" description="Low complexity" evidence="8">
    <location>
        <begin position="2065"/>
        <end position="2074"/>
    </location>
</feature>
<proteinExistence type="predicted"/>
<evidence type="ECO:0000256" key="7">
    <source>
        <dbReference type="ARBA" id="ARBA00022837"/>
    </source>
</evidence>
<feature type="region of interest" description="Disordered" evidence="8">
    <location>
        <begin position="2030"/>
        <end position="2081"/>
    </location>
</feature>
<sequence>ELELECGNEVWLGNLGATRHYLYPVHLSERCLFAPTLAAALYLLMLRLLARQYDAVVAMASLCVCDGPLSPEERQIVRLLAQCNADRHPDAHACRLHVSLHAMHTPLASLLPWDLARELKAYVHKRWHVALSCRLEVSQELLLLTHISAESVSDEALAEEGAPAAAGPSSKSMDRTLRNRRLLLEAAMQMDVSEPPPAPPTGGGLLGGIGQAIAGATQAILGGGPTSPPNTIQLPCPAPTVGAQFDTLQDRSCVDEGVLVEMGKFFSKISKISYSKPEALVGLPALKELDRWLSHGLELHGGRDDKGFLFLYELIRGDLVFKLLANDTGHALGAVLMRLLPTSDTCKPGFLMSVLRVLLHNPQVARHLPRFEDNRNIKTSWMIQGQEVISKLVERIKEVLLEHEKAGQLKWPPHRFVEYKPSSTLTLDVQLAAYLQGGARRTAAALPTHLRPWLTLRAGRPCTRRTLSPSGELGAEELEALASLGGARGRHCPLDVASIALDTTVRTQTRKQRGQPELLGTLPFGLDLSRHPAARSELAAAMIRRLDEDVQKFAAVENRKSLAVLAGFTSDQIQQCVGSPAATGKLLQIANSLIERLTALHRRDYERFAELVAAAVRKANVLPAHSTAAAAGSVAASLDTERRAAFELARLSGREASVNFDHLVGMLLSNRAESDLQLFNPHASLEQLRLALELTSVALLTATRIGQAQRCIVEARELLEIVRQLPAQGGRRSSISHEGLARAAEAKAQMLASSLTAQRHYVQNVSGMQPGAAQDLIQLGERPSTRGPVEFDPRLLVFEFTHDLLLREAQVSLIQTFIEAHRRGESLCHQLIMGQGKTTVIAPLLALMIADGTSLVLSIVPPHLLPSARAVLREKLAAALQRPVYGMTFDRYTEVTRSLLELLRHASALRGVLLLEPSAVKSVMLKFVDALVELQGEVEAPTPPPPEEVAFVHRLQRLLGLRQRKRKHAFRSRRSELRVTADTLAAVLGEFRRSVALLDEVDVLLHPLRSELNWPQGERQPIHFAPMRWQLPFHLLDGALYPASHQCTATWHESPEAQLLLQQLCDVYDSGLAGCALQAVPHTTLLERSFYDEQLRPLLTKWALLWLRRNRVQHGSDDHIISYLSRGAQRGGAPSADASEPLPSAAADPLRAQAQAQAQAAAQAKFEAAAAEAAAADAQKWQWLVSRLSSEQMQLLNLAYTWLHTVLPHVLCKVARVHYGLLPERMIAEMTAGASTAPSRRLLAVPFVGKDVPSLAAEFSHPDALIGLTILAYRHEGLRRADFVGLINLLLEQMGIEGGPYRYRPTCRLYAQWVRLAGGAVRGMGDVLDNAAVAVGLGERLDLAGRERREARRSHDESAGVTVPGLPMAKSPYPPTPLFPGDVPAGATSVEGGGASGTMLDLWPLQLLNPLDAEQMNILYELLGRLPHAVQHYLENLAFPLTMQHQALKLSANGQDLGSASLFGCRLGFSGTPSDLLPTDLGRCIYQEGDDAQMLSILTTTSVMSYTFVEHDWSVIALLDSVASHVPPFHALIDSGALITGLTNLQVARYLLTHGLEGMEGVVFLDDKDRKVILLRAGLRVLPLAGCGVAPHRRFTFFDQVHSTGVDVAQTLSAQAAMTLGKDMTFRDFAQGAFRMRAVGAGQTITLLITPQVAHLVRVEVARMRGVPLHEQRPLREASHESLLRIVCAWLVVNLMRSEDVQAGLLAEQRLAHVFRKRALGHLLAHHRRCGTHDERTQETQAVRVFLEPLGHDVPADVPAPARPGERALKMADQHRRLLSGGSVGGAGPFYPWSKFAVYRSGSAKARPLQWPARLWMSSNYFKSQWSLKSHRRLKNVICAMEWQPPPLGLRWVRLLAKPAGTRLVEYEQLGRALAGGKLRFTRHELEALGAMNLLSEDVVEADGAYFQPEGGRRLAHASEMMGGVSLTETQCARVKSAFSHLDEDGDGMLSASELATLGRAVDLEEVAKVAEEAEKHARLRGEADPGAMPSAGFLPMVMDQLRSHAEGPGSRYWVLLSLAEAESLRGALHVRQEQESRARSGEPLAPTAAASPRDARDNARDKPTAAAAATPPSAGWPSELSDGLPDGALVALHSHAELLDAVHYSAGGAYEREVVRQCFRFFSSEMQYTPREQHLLLRCLHTSEPKARQTFFQEVRECRRRAQGGWERSEVAAVLSEPDEFALFEHRALLAATQRRVSARGLSLRQAFHAFNSSRTGSMNSSELFSALVWLGLQPTVALVHATVRRLDGDADGLLTCDEFVAGFAAGDPTADTSGSAMMVPGQQELVIPLQRIPELHASAERQSMPSGSSSARAPIVSFSSAELAQFAASLTVCEPGAAIVRPTPTGRAPTVTDLGTGAADAAAAAAASPLTIVPAALARGKYIVPIGHYVGAEGPPSLMRTIELRDKRGTMTSDASVRLQAALDQVMPPPARFQLMWSRAGPASLSIWAAVPPTQDFVAVGMIATATANTVRPAPDALRCVPKAWTRRTTATELVHEGSEGSIWRSESTGLLHASKGRNPPAVYELVSEEFGLGG</sequence>
<feature type="compositionally biased region" description="Basic and acidic residues" evidence="8">
    <location>
        <begin position="2031"/>
        <end position="2041"/>
    </location>
</feature>
<dbReference type="PANTHER" id="PTHR13367">
    <property type="entry name" value="UBIQUITIN THIOESTERASE"/>
    <property type="match status" value="1"/>
</dbReference>
<feature type="compositionally biased region" description="Basic and acidic residues" evidence="8">
    <location>
        <begin position="1348"/>
        <end position="1358"/>
    </location>
</feature>
<keyword evidence="7" id="KW-0106">Calcium</keyword>
<dbReference type="InterPro" id="IPR022105">
    <property type="entry name" value="DUF3645"/>
</dbReference>
<dbReference type="EMBL" id="JWZX01002838">
    <property type="protein sequence ID" value="KOO26539.1"/>
    <property type="molecule type" value="Genomic_DNA"/>
</dbReference>
<dbReference type="GO" id="GO:0071947">
    <property type="term" value="P:protein deubiquitination involved in ubiquitin-dependent protein catabolic process"/>
    <property type="evidence" value="ECO:0007669"/>
    <property type="project" value="TreeGrafter"/>
</dbReference>
<keyword evidence="4" id="KW-0833">Ubl conjugation pathway</keyword>
<evidence type="ECO:0000256" key="6">
    <source>
        <dbReference type="ARBA" id="ARBA00022807"/>
    </source>
</evidence>
<keyword evidence="6" id="KW-0788">Thiol protease</keyword>
<evidence type="ECO:0000313" key="10">
    <source>
        <dbReference type="EMBL" id="KOO26539.1"/>
    </source>
</evidence>
<dbReference type="InterPro" id="IPR011992">
    <property type="entry name" value="EF-hand-dom_pair"/>
</dbReference>
<dbReference type="SUPFAM" id="SSF47473">
    <property type="entry name" value="EF-hand"/>
    <property type="match status" value="1"/>
</dbReference>
<evidence type="ECO:0000259" key="9">
    <source>
        <dbReference type="PROSITE" id="PS50222"/>
    </source>
</evidence>
<feature type="region of interest" description="Disordered" evidence="8">
    <location>
        <begin position="1348"/>
        <end position="1367"/>
    </location>
</feature>
<dbReference type="Pfam" id="PF12340">
    <property type="entry name" value="DUF3638"/>
    <property type="match status" value="1"/>
</dbReference>
<dbReference type="EC" id="3.4.19.12" evidence="2"/>
<feature type="region of interest" description="Disordered" evidence="8">
    <location>
        <begin position="1131"/>
        <end position="1150"/>
    </location>
</feature>
<evidence type="ECO:0000256" key="1">
    <source>
        <dbReference type="ARBA" id="ARBA00000707"/>
    </source>
</evidence>
<reference evidence="11" key="1">
    <citation type="journal article" date="2015" name="PLoS Genet.">
        <title>Genome Sequence and Transcriptome Analyses of Chrysochromulina tobin: Metabolic Tools for Enhanced Algal Fitness in the Prominent Order Prymnesiales (Haptophyceae).</title>
        <authorList>
            <person name="Hovde B.T."/>
            <person name="Deodato C.R."/>
            <person name="Hunsperger H.M."/>
            <person name="Ryken S.A."/>
            <person name="Yost W."/>
            <person name="Jha R.K."/>
            <person name="Patterson J."/>
            <person name="Monnat R.J. Jr."/>
            <person name="Barlow S.B."/>
            <person name="Starkenburg S.R."/>
            <person name="Cattolico R.A."/>
        </authorList>
    </citation>
    <scope>NUCLEOTIDE SEQUENCE</scope>
    <source>
        <strain evidence="11">CCMP291</strain>
    </source>
</reference>
<dbReference type="OrthoDB" id="2684236at2759"/>
<dbReference type="GO" id="GO:0005737">
    <property type="term" value="C:cytoplasm"/>
    <property type="evidence" value="ECO:0007669"/>
    <property type="project" value="TreeGrafter"/>
</dbReference>
<dbReference type="InterPro" id="IPR022099">
    <property type="entry name" value="DUF3638"/>
</dbReference>
<comment type="catalytic activity">
    <reaction evidence="1">
        <text>Thiol-dependent hydrolysis of ester, thioester, amide, peptide and isopeptide bonds formed by the C-terminal Gly of ubiquitin (a 76-residue protein attached to proteins as an intracellular targeting signal).</text>
        <dbReference type="EC" id="3.4.19.12"/>
    </reaction>
</comment>
<keyword evidence="11" id="KW-1185">Reference proteome</keyword>
<protein>
    <recommendedName>
        <fullName evidence="2">ubiquitinyl hydrolase 1</fullName>
        <ecNumber evidence="2">3.4.19.12</ecNumber>
    </recommendedName>
</protein>
<dbReference type="SMART" id="SM00054">
    <property type="entry name" value="EFh"/>
    <property type="match status" value="2"/>
</dbReference>
<name>A0A0M0JIY9_9EUKA</name>
<accession>A0A0M0JIY9</accession>
<keyword evidence="3" id="KW-0645">Protease</keyword>
<dbReference type="PANTHER" id="PTHR13367:SF28">
    <property type="entry name" value="UBIQUITIN THIOESTERASE ZRANB1"/>
    <property type="match status" value="1"/>
</dbReference>
<dbReference type="Proteomes" id="UP000037460">
    <property type="component" value="Unassembled WGS sequence"/>
</dbReference>